<comment type="caution">
    <text evidence="2">The sequence shown here is derived from an EMBL/GenBank/DDBJ whole genome shotgun (WGS) entry which is preliminary data.</text>
</comment>
<evidence type="ECO:0000256" key="1">
    <source>
        <dbReference type="SAM" id="MobiDB-lite"/>
    </source>
</evidence>
<proteinExistence type="predicted"/>
<evidence type="ECO:0000313" key="3">
    <source>
        <dbReference type="Proteomes" id="UP000266841"/>
    </source>
</evidence>
<name>K0RL00_THAOC</name>
<feature type="region of interest" description="Disordered" evidence="1">
    <location>
        <begin position="182"/>
        <end position="219"/>
    </location>
</feature>
<dbReference type="AlphaFoldDB" id="K0RL00"/>
<sequence>MDVDNDVDVGDADLNKGAVDVTEERLPSYAASSLLSKPKRPLEQFREEKRNSSMCTFAQMSSDQIHDLLDEKASDDRQRWTGEIWMDVWPWKKGMAKESIYASDPIRMNLCGEVNNPNRAWERLYLSTEYIPGINQTRTYKNDRVYLDLVRASVNGRCPIVANGGGKKYRDLVCRDFNRRPCQKSRGDDAVNYRSTSLTNDRRNNRKLGKSEPRRRHQADTSNGVCSFLLKQRWDEVGHYIDLSSGCGSHCNHARPINSDVISMPTKLLSDDAKHNAMDATDAGASKAVGRNFVLKNTGHYISRAKVAYLKQCGSESMEDDISQMIDSFESNPDIKFTALSDIPLSDLREPTKRASTEVSNGTVTVSTSKDEDGNISTTEVTDIPNMAHTECTAKTERSQRGLESFQVLFMAIGWVFLPMLRFVKLCPEVIWCDITSHSNNKGFHLMTFSCRNTSINKQSVFMYLWIPNQTRFSFRWVFQHAIAILLPEHVRLRVRLIMKDGDPQQRNEILVCLLKVFPNAIEGGCGWHIIDRGWDSHITARIERKHRELWKKVVKKIHSWMYSWMKPRYVENEDEYQVSKILLIRFVCSEVVLNAARGNRSLIIDILRFIRGHVLVHEELYLYYRRKHVLHFETSHGVQHEGTNTAAKEHSAGVKGTMSMNLSANTLGFQAELKLRELEDIIARDFHKRDKTWSSSSTAKSLTTFGEGLMVEVNKRIPLHEAKRVGPREFEVTYLGPGKSPSTNESVEYEGEQYSKNAPIPLFRRTRTVRVLEDGTMKCDGEGGCYQYETSGLPCEHQGAVCKLVHSAKGEQFPAGYLTPRGSSVGFLPRDLVARWHTDFMHLAYRPLTEVDKQRQQLYHRLACSNIGGPKLRCDISDEIPIEKPCPKMSAVDRLKNYTSAEVDIEGFDGLVTTTFASASNKLTEEEESDMFDEMNSLMRESLLDSREATFSTSIDDSVLPPSLGVSARSALNQVWQECCDVADNRGSISELKESLDLYLSKSKVSEKRASSKSEHEQPSKKAKHVAMTNAPYLGDAGRATTLSRSFSTRDSFRRILPAGRRRSSFVISSKSCRAVPGPNVDPSAVRRLSEARQGVWVLPLDKSWQKKVEHIERRGASLASLDSTLEFDELARSSVAHLSARRASIRGSSGGKRQAVGTMFWVFGRPTEVFGVRASGRSPILDRARGRGRIGFRQVFGVLSSGGWAEGEMGVVDGRDRSDNENTMEVVQAKEDGDCTVGDPSRKFAAVGIT</sequence>
<feature type="region of interest" description="Disordered" evidence="1">
    <location>
        <begin position="351"/>
        <end position="379"/>
    </location>
</feature>
<protein>
    <recommendedName>
        <fullName evidence="4">MULE transposase domain-containing protein</fullName>
    </recommendedName>
</protein>
<feature type="compositionally biased region" description="Polar residues" evidence="1">
    <location>
        <begin position="357"/>
        <end position="368"/>
    </location>
</feature>
<evidence type="ECO:0000313" key="2">
    <source>
        <dbReference type="EMBL" id="EJK47352.1"/>
    </source>
</evidence>
<gene>
    <name evidence="2" type="ORF">THAOC_33931</name>
</gene>
<dbReference type="Proteomes" id="UP000266841">
    <property type="component" value="Unassembled WGS sequence"/>
</dbReference>
<dbReference type="OrthoDB" id="2402896at2759"/>
<dbReference type="EMBL" id="AGNL01047033">
    <property type="protein sequence ID" value="EJK47352.1"/>
    <property type="molecule type" value="Genomic_DNA"/>
</dbReference>
<feature type="compositionally biased region" description="Basic residues" evidence="1">
    <location>
        <begin position="204"/>
        <end position="217"/>
    </location>
</feature>
<accession>K0RL00</accession>
<reference evidence="2 3" key="1">
    <citation type="journal article" date="2012" name="Genome Biol.">
        <title>Genome and low-iron response of an oceanic diatom adapted to chronic iron limitation.</title>
        <authorList>
            <person name="Lommer M."/>
            <person name="Specht M."/>
            <person name="Roy A.S."/>
            <person name="Kraemer L."/>
            <person name="Andreson R."/>
            <person name="Gutowska M.A."/>
            <person name="Wolf J."/>
            <person name="Bergner S.V."/>
            <person name="Schilhabel M.B."/>
            <person name="Klostermeier U.C."/>
            <person name="Beiko R.G."/>
            <person name="Rosenstiel P."/>
            <person name="Hippler M."/>
            <person name="Laroche J."/>
        </authorList>
    </citation>
    <scope>NUCLEOTIDE SEQUENCE [LARGE SCALE GENOMIC DNA]</scope>
    <source>
        <strain evidence="2 3">CCMP1005</strain>
    </source>
</reference>
<feature type="compositionally biased region" description="Basic and acidic residues" evidence="1">
    <location>
        <begin position="1008"/>
        <end position="1021"/>
    </location>
</feature>
<keyword evidence="3" id="KW-1185">Reference proteome</keyword>
<feature type="region of interest" description="Disordered" evidence="1">
    <location>
        <begin position="1008"/>
        <end position="1027"/>
    </location>
</feature>
<feature type="compositionally biased region" description="Basic and acidic residues" evidence="1">
    <location>
        <begin position="182"/>
        <end position="191"/>
    </location>
</feature>
<organism evidence="2 3">
    <name type="scientific">Thalassiosira oceanica</name>
    <name type="common">Marine diatom</name>
    <dbReference type="NCBI Taxonomy" id="159749"/>
    <lineage>
        <taxon>Eukaryota</taxon>
        <taxon>Sar</taxon>
        <taxon>Stramenopiles</taxon>
        <taxon>Ochrophyta</taxon>
        <taxon>Bacillariophyta</taxon>
        <taxon>Coscinodiscophyceae</taxon>
        <taxon>Thalassiosirophycidae</taxon>
        <taxon>Thalassiosirales</taxon>
        <taxon>Thalassiosiraceae</taxon>
        <taxon>Thalassiosira</taxon>
    </lineage>
</organism>
<evidence type="ECO:0008006" key="4">
    <source>
        <dbReference type="Google" id="ProtNLM"/>
    </source>
</evidence>
<dbReference type="eggNOG" id="ENOG502QYER">
    <property type="taxonomic scope" value="Eukaryota"/>
</dbReference>